<name>A0A0N8GEV7_9HYPH</name>
<evidence type="ECO:0000256" key="1">
    <source>
        <dbReference type="ARBA" id="ARBA00022801"/>
    </source>
</evidence>
<dbReference type="Pfam" id="PF00149">
    <property type="entry name" value="Metallophos"/>
    <property type="match status" value="1"/>
</dbReference>
<dbReference type="CDD" id="cd00840">
    <property type="entry name" value="MPP_Mre11_N"/>
    <property type="match status" value="1"/>
</dbReference>
<dbReference type="STRING" id="665126.ABB55_10445"/>
<dbReference type="Gene3D" id="3.60.21.10">
    <property type="match status" value="1"/>
</dbReference>
<dbReference type="PIRSF" id="PIRSF033091">
    <property type="entry name" value="Pesterase_YhaO"/>
    <property type="match status" value="1"/>
</dbReference>
<comment type="caution">
    <text evidence="3">The sequence shown here is derived from an EMBL/GenBank/DDBJ whole genome shotgun (WGS) entry which is preliminary data.</text>
</comment>
<reference evidence="3 4" key="2">
    <citation type="submission" date="2015-10" db="EMBL/GenBank/DDBJ databases">
        <title>Draft Genome Sequence of Prosthecomicrobium hirschii ATCC 27832.</title>
        <authorList>
            <person name="Daniel J."/>
            <person name="Givan S.A."/>
            <person name="Brun Y.V."/>
            <person name="Brown P.J."/>
        </authorList>
    </citation>
    <scope>NUCLEOTIDE SEQUENCE [LARGE SCALE GENOMIC DNA]</scope>
    <source>
        <strain evidence="3 4">16</strain>
    </source>
</reference>
<evidence type="ECO:0000259" key="2">
    <source>
        <dbReference type="Pfam" id="PF00149"/>
    </source>
</evidence>
<accession>A0A0N8GEV7</accession>
<dbReference type="GO" id="GO:0016787">
    <property type="term" value="F:hydrolase activity"/>
    <property type="evidence" value="ECO:0007669"/>
    <property type="project" value="UniProtKB-KW"/>
</dbReference>
<dbReference type="InterPro" id="IPR014576">
    <property type="entry name" value="Pesterase_YhaO"/>
</dbReference>
<proteinExistence type="predicted"/>
<dbReference type="SUPFAM" id="SSF56300">
    <property type="entry name" value="Metallo-dependent phosphatases"/>
    <property type="match status" value="1"/>
</dbReference>
<dbReference type="InterPro" id="IPR041796">
    <property type="entry name" value="Mre11_N"/>
</dbReference>
<dbReference type="AlphaFoldDB" id="A0A0N8GEV7"/>
<keyword evidence="1" id="KW-0378">Hydrolase</keyword>
<dbReference type="PANTHER" id="PTHR30337:SF7">
    <property type="entry name" value="PHOSPHOESTERASE"/>
    <property type="match status" value="1"/>
</dbReference>
<evidence type="ECO:0000313" key="3">
    <source>
        <dbReference type="EMBL" id="KPL52593.1"/>
    </source>
</evidence>
<keyword evidence="4" id="KW-1185">Reference proteome</keyword>
<dbReference type="InterPro" id="IPR050535">
    <property type="entry name" value="DNA_Repair-Maintenance_Comp"/>
</dbReference>
<dbReference type="PANTHER" id="PTHR30337">
    <property type="entry name" value="COMPONENT OF ATP-DEPENDENT DSDNA EXONUCLEASE"/>
    <property type="match status" value="1"/>
</dbReference>
<dbReference type="InterPro" id="IPR004843">
    <property type="entry name" value="Calcineurin-like_PHP"/>
</dbReference>
<reference evidence="3 4" key="1">
    <citation type="submission" date="2015-09" db="EMBL/GenBank/DDBJ databases">
        <authorList>
            <consortium name="Swine Surveillance"/>
        </authorList>
    </citation>
    <scope>NUCLEOTIDE SEQUENCE [LARGE SCALE GENOMIC DNA]</scope>
    <source>
        <strain evidence="3 4">16</strain>
    </source>
</reference>
<dbReference type="Proteomes" id="UP000048984">
    <property type="component" value="Unassembled WGS sequence"/>
</dbReference>
<dbReference type="EMBL" id="LJYW01000001">
    <property type="protein sequence ID" value="KPL52593.1"/>
    <property type="molecule type" value="Genomic_DNA"/>
</dbReference>
<feature type="domain" description="Calcineurin-like phosphoesterase" evidence="2">
    <location>
        <begin position="4"/>
        <end position="198"/>
    </location>
</feature>
<dbReference type="RefSeq" id="WP_054358756.1">
    <property type="nucleotide sequence ID" value="NZ_LJYW01000001.1"/>
</dbReference>
<dbReference type="InterPro" id="IPR029052">
    <property type="entry name" value="Metallo-depent_PP-like"/>
</dbReference>
<protein>
    <submittedName>
        <fullName evidence="3">Serine/threonine protein phosphatase</fullName>
    </submittedName>
</protein>
<gene>
    <name evidence="3" type="ORF">ABB55_10445</name>
</gene>
<evidence type="ECO:0000313" key="4">
    <source>
        <dbReference type="Proteomes" id="UP000048984"/>
    </source>
</evidence>
<sequence>MRFTFLHAADLHLGSPLAGLAGRDPSVARRIALAGREAFSALVDRALDEKVAFVLLAGDIYDREWQDNAIGLFFNKEVARLHRDGIPVFMIRGNHDAASVVTRTITLPQSVGQFSTRKAETLRLDALRVAVHGRSFPDRAVEENIALDYPDPIPGWFNIGLLHTSLDGRPGHAPYAPCSLSDLRSRGYDYWALGHVHEHEVVATDPHVVYPGNIQGRSVRECGAKGAVLVDVEDGRVVDLRRVLTARAEWAMAAVDLTGIGEGTGLLAAVEAAVAQHLPADRETMLVLRVTLTGTTALHLGLSAHPETLRTEIQAAADRVHGDVWVESVKLATREPSSSVAGPVDTANFGALLARIGAEPAFRERIAGEIAIVSAKLPPIEGAPPLADDLHAIVEEARALVLGRVAGPGAF</sequence>
<organism evidence="3 4">
    <name type="scientific">Prosthecodimorpha hirschii</name>
    <dbReference type="NCBI Taxonomy" id="665126"/>
    <lineage>
        <taxon>Bacteria</taxon>
        <taxon>Pseudomonadati</taxon>
        <taxon>Pseudomonadota</taxon>
        <taxon>Alphaproteobacteria</taxon>
        <taxon>Hyphomicrobiales</taxon>
        <taxon>Ancalomicrobiaceae</taxon>
        <taxon>Prosthecodimorpha</taxon>
    </lineage>
</organism>